<name>A0AAU8FK93_9BACT</name>
<organism evidence="2">
    <name type="scientific">Dyadobacter sp. 676</name>
    <dbReference type="NCBI Taxonomy" id="3088362"/>
    <lineage>
        <taxon>Bacteria</taxon>
        <taxon>Pseudomonadati</taxon>
        <taxon>Bacteroidota</taxon>
        <taxon>Cytophagia</taxon>
        <taxon>Cytophagales</taxon>
        <taxon>Spirosomataceae</taxon>
        <taxon>Dyadobacter</taxon>
    </lineage>
</organism>
<proteinExistence type="predicted"/>
<feature type="domain" description="DUF5675" evidence="1">
    <location>
        <begin position="6"/>
        <end position="132"/>
    </location>
</feature>
<evidence type="ECO:0000259" key="1">
    <source>
        <dbReference type="Pfam" id="PF18925"/>
    </source>
</evidence>
<dbReference type="EMBL" id="CP159289">
    <property type="protein sequence ID" value="XCH24982.1"/>
    <property type="molecule type" value="Genomic_DNA"/>
</dbReference>
<dbReference type="Pfam" id="PF18925">
    <property type="entry name" value="DUF5675"/>
    <property type="match status" value="1"/>
</dbReference>
<dbReference type="AlphaFoldDB" id="A0AAU8FK93"/>
<reference evidence="2" key="1">
    <citation type="submission" date="2024-06" db="EMBL/GenBank/DDBJ databases">
        <title>Sequencing and assembly of the genome of Dyadobacter sp. strain 676, a symbiont of Cyamopsis tetragonoloba.</title>
        <authorList>
            <person name="Guro P."/>
            <person name="Sazanova A."/>
            <person name="Kuznetsova I."/>
            <person name="Belimov A."/>
            <person name="Safronova V."/>
        </authorList>
    </citation>
    <scope>NUCLEOTIDE SEQUENCE</scope>
    <source>
        <strain evidence="2">676</strain>
    </source>
</reference>
<evidence type="ECO:0000313" key="2">
    <source>
        <dbReference type="EMBL" id="XCH24982.1"/>
    </source>
</evidence>
<dbReference type="InterPro" id="IPR043732">
    <property type="entry name" value="DUF5675"/>
</dbReference>
<gene>
    <name evidence="2" type="ORF">ABV298_00705</name>
</gene>
<protein>
    <submittedName>
        <fullName evidence="2">DUF5675 family protein</fullName>
    </submittedName>
</protein>
<sequence length="152" mass="17307">MELIYTRRWQGNASTLGTLTVNGAAHHFILEDKDRGLNSEMPLAEIAKLKVKKETAIPTGRYRVIVAHSARFKRLLPRLVNVPGYSGILIHPGNRIHNTEGCLLPGLTNFIEDKEYCVGQSKTAFERLFEKILEAHKRGEEIWITIHTDYKL</sequence>
<accession>A0AAU8FK93</accession>
<dbReference type="RefSeq" id="WP_353720289.1">
    <property type="nucleotide sequence ID" value="NZ_CP159289.1"/>
</dbReference>